<dbReference type="PANTHER" id="PTHR11921:SF41">
    <property type="entry name" value="SUCCINATE DEHYDROGENASE"/>
    <property type="match status" value="1"/>
</dbReference>
<dbReference type="Pfam" id="PF13085">
    <property type="entry name" value="Fer2_3"/>
    <property type="match status" value="1"/>
</dbReference>
<dbReference type="InterPro" id="IPR012675">
    <property type="entry name" value="Beta-grasp_dom_sf"/>
</dbReference>
<dbReference type="GO" id="GO:0022904">
    <property type="term" value="P:respiratory electron transport chain"/>
    <property type="evidence" value="ECO:0007669"/>
    <property type="project" value="TreeGrafter"/>
</dbReference>
<evidence type="ECO:0000256" key="3">
    <source>
        <dbReference type="ARBA" id="ARBA00034078"/>
    </source>
</evidence>
<dbReference type="InterPro" id="IPR006058">
    <property type="entry name" value="2Fe2S_fd_BS"/>
</dbReference>
<dbReference type="InterPro" id="IPR017896">
    <property type="entry name" value="4Fe4S_Fe-S-bd"/>
</dbReference>
<comment type="caution">
    <text evidence="5">The sequence shown here is derived from an EMBL/GenBank/DDBJ whole genome shotgun (WGS) entry which is preliminary data.</text>
</comment>
<dbReference type="SUPFAM" id="SSF46548">
    <property type="entry name" value="alpha-helical ferredoxin"/>
    <property type="match status" value="1"/>
</dbReference>
<dbReference type="GO" id="GO:0009055">
    <property type="term" value="F:electron transfer activity"/>
    <property type="evidence" value="ECO:0007669"/>
    <property type="project" value="InterPro"/>
</dbReference>
<dbReference type="InterPro" id="IPR025192">
    <property type="entry name" value="Succ_DH/fum_Rdtase_N"/>
</dbReference>
<organism evidence="5 7">
    <name type="scientific">Flavobacterium hydatis</name>
    <name type="common">Cytophaga aquatilis</name>
    <dbReference type="NCBI Taxonomy" id="991"/>
    <lineage>
        <taxon>Bacteria</taxon>
        <taxon>Pseudomonadati</taxon>
        <taxon>Bacteroidota</taxon>
        <taxon>Flavobacteriia</taxon>
        <taxon>Flavobacteriales</taxon>
        <taxon>Flavobacteriaceae</taxon>
        <taxon>Flavobacterium</taxon>
    </lineage>
</organism>
<dbReference type="Gene3D" id="3.10.20.30">
    <property type="match status" value="1"/>
</dbReference>
<gene>
    <name evidence="6" type="ORF">B0A62_11180</name>
    <name evidence="5" type="ORF">IW20_24000</name>
</gene>
<dbReference type="EMBL" id="MUGY01000010">
    <property type="protein sequence ID" value="OXA94212.1"/>
    <property type="molecule type" value="Genomic_DNA"/>
</dbReference>
<dbReference type="OrthoDB" id="9804391at2"/>
<dbReference type="Pfam" id="PF13183">
    <property type="entry name" value="Fer4_8"/>
    <property type="match status" value="1"/>
</dbReference>
<dbReference type="STRING" id="991.IW20_24000"/>
<evidence type="ECO:0000313" key="5">
    <source>
        <dbReference type="EMBL" id="KFF07899.1"/>
    </source>
</evidence>
<feature type="domain" description="4Fe-4S ferredoxin-type" evidence="4">
    <location>
        <begin position="150"/>
        <end position="181"/>
    </location>
</feature>
<keyword evidence="8" id="KW-1185">Reference proteome</keyword>
<dbReference type="GO" id="GO:0009060">
    <property type="term" value="P:aerobic respiration"/>
    <property type="evidence" value="ECO:0007669"/>
    <property type="project" value="TreeGrafter"/>
</dbReference>
<evidence type="ECO:0000256" key="2">
    <source>
        <dbReference type="ARBA" id="ARBA00009433"/>
    </source>
</evidence>
<dbReference type="NCBIfam" id="NF005746">
    <property type="entry name" value="PRK07570.1"/>
    <property type="match status" value="1"/>
</dbReference>
<evidence type="ECO:0000313" key="7">
    <source>
        <dbReference type="Proteomes" id="UP000028712"/>
    </source>
</evidence>
<comment type="cofactor">
    <cofactor evidence="3">
        <name>[2Fe-2S] cluster</name>
        <dbReference type="ChEBI" id="CHEBI:190135"/>
    </cofactor>
</comment>
<accession>A0A085ZTY5</accession>
<dbReference type="InterPro" id="IPR009051">
    <property type="entry name" value="Helical_ferredxn"/>
</dbReference>
<reference evidence="6 8" key="2">
    <citation type="submission" date="2016-11" db="EMBL/GenBank/DDBJ databases">
        <title>Whole genomes of Flavobacteriaceae.</title>
        <authorList>
            <person name="Stine C."/>
            <person name="Li C."/>
            <person name="Tadesse D."/>
        </authorList>
    </citation>
    <scope>NUCLEOTIDE SEQUENCE [LARGE SCALE GENOMIC DNA]</scope>
    <source>
        <strain evidence="6 8">ATCC 29551</strain>
    </source>
</reference>
<evidence type="ECO:0000259" key="4">
    <source>
        <dbReference type="PROSITE" id="PS51379"/>
    </source>
</evidence>
<dbReference type="GO" id="GO:0051537">
    <property type="term" value="F:2 iron, 2 sulfur cluster binding"/>
    <property type="evidence" value="ECO:0007669"/>
    <property type="project" value="InterPro"/>
</dbReference>
<dbReference type="PANTHER" id="PTHR11921">
    <property type="entry name" value="SUCCINATE DEHYDROGENASE IRON-SULFUR PROTEIN"/>
    <property type="match status" value="1"/>
</dbReference>
<dbReference type="AlphaFoldDB" id="A0A085ZTY5"/>
<sequence length="248" mass="27175">MKLYLKIWRQLNADSKGEMVDYEIDGVTEHMSFLEMLDLLNESLIQQRERVIEFDHDCREGICGQCGVMINGRAHGPLKHTTTCQLHMRSFKDGDTIYIEPFRATAFPVVRDLKINRTAFDAIITAGGYIGASTGQAPEANTIPISYETVEASFDAAACIGCGACVATCKNSSAALFVGAKITHLALLPQGKIEASKRVLTMVNQMDSEGFGACSNTEACEVECPQGISVLSIAKMNYEYNKALVMRK</sequence>
<evidence type="ECO:0000313" key="6">
    <source>
        <dbReference type="EMBL" id="OXA94212.1"/>
    </source>
</evidence>
<comment type="similarity">
    <text evidence="2">Belongs to the succinate dehydrogenase/fumarate reductase iron-sulfur protein family.</text>
</comment>
<dbReference type="Proteomes" id="UP000198424">
    <property type="component" value="Unassembled WGS sequence"/>
</dbReference>
<dbReference type="Gene3D" id="1.10.1060.10">
    <property type="entry name" value="Alpha-helical ferredoxin"/>
    <property type="match status" value="1"/>
</dbReference>
<dbReference type="PROSITE" id="PS51379">
    <property type="entry name" value="4FE4S_FER_2"/>
    <property type="match status" value="1"/>
</dbReference>
<dbReference type="SUPFAM" id="SSF54292">
    <property type="entry name" value="2Fe-2S ferredoxin-like"/>
    <property type="match status" value="1"/>
</dbReference>
<protein>
    <submittedName>
        <fullName evidence="5 6">Fumarate reductase</fullName>
    </submittedName>
</protein>
<comment type="cofactor">
    <cofactor evidence="1">
        <name>[3Fe-4S] cluster</name>
        <dbReference type="ChEBI" id="CHEBI:21137"/>
    </cofactor>
</comment>
<evidence type="ECO:0000256" key="1">
    <source>
        <dbReference type="ARBA" id="ARBA00001927"/>
    </source>
</evidence>
<dbReference type="InterPro" id="IPR036010">
    <property type="entry name" value="2Fe-2S_ferredoxin-like_sf"/>
</dbReference>
<dbReference type="PROSITE" id="PS00197">
    <property type="entry name" value="2FE2S_FER_1"/>
    <property type="match status" value="1"/>
</dbReference>
<dbReference type="EMBL" id="JPRM01000054">
    <property type="protein sequence ID" value="KFF07899.1"/>
    <property type="molecule type" value="Genomic_DNA"/>
</dbReference>
<evidence type="ECO:0000313" key="8">
    <source>
        <dbReference type="Proteomes" id="UP000198424"/>
    </source>
</evidence>
<name>A0A085ZTY5_FLAHY</name>
<reference evidence="5 7" key="1">
    <citation type="submission" date="2014-07" db="EMBL/GenBank/DDBJ databases">
        <title>Genome of Flavobacterium hydatis DSM 2063.</title>
        <authorList>
            <person name="Pipes S.E."/>
            <person name="Stropko S.J."/>
            <person name="Newman J.D."/>
        </authorList>
    </citation>
    <scope>NUCLEOTIDE SEQUENCE [LARGE SCALE GENOMIC DNA]</scope>
    <source>
        <strain evidence="5 7">DSM 2063</strain>
    </source>
</reference>
<dbReference type="eggNOG" id="COG0479">
    <property type="taxonomic scope" value="Bacteria"/>
</dbReference>
<dbReference type="Proteomes" id="UP000028712">
    <property type="component" value="Unassembled WGS sequence"/>
</dbReference>
<dbReference type="InterPro" id="IPR050573">
    <property type="entry name" value="SDH/FRD_Iron-Sulfur"/>
</dbReference>
<dbReference type="RefSeq" id="WP_035628283.1">
    <property type="nucleotide sequence ID" value="NZ_JBEWQG010000020.1"/>
</dbReference>
<proteinExistence type="inferred from homology"/>